<dbReference type="InterPro" id="IPR050595">
    <property type="entry name" value="Bact_response_regulator"/>
</dbReference>
<dbReference type="EMBL" id="JAUOPB010000004">
    <property type="protein sequence ID" value="MDO6422093.1"/>
    <property type="molecule type" value="Genomic_DNA"/>
</dbReference>
<reference evidence="4" key="1">
    <citation type="submission" date="2023-07" db="EMBL/GenBank/DDBJ databases">
        <title>Genome content predicts the carbon catabolic preferences of heterotrophic bacteria.</title>
        <authorList>
            <person name="Gralka M."/>
        </authorList>
    </citation>
    <scope>NUCLEOTIDE SEQUENCE</scope>
    <source>
        <strain evidence="4">I3M17_2</strain>
    </source>
</reference>
<protein>
    <submittedName>
        <fullName evidence="4">Response regulator</fullName>
    </submittedName>
</protein>
<dbReference type="RefSeq" id="WP_011467007.1">
    <property type="nucleotide sequence ID" value="NZ_CP123764.1"/>
</dbReference>
<comment type="caution">
    <text evidence="4">The sequence shown here is derived from an EMBL/GenBank/DDBJ whole genome shotgun (WGS) entry which is preliminary data.</text>
</comment>
<dbReference type="SMART" id="SM00448">
    <property type="entry name" value="REC"/>
    <property type="match status" value="1"/>
</dbReference>
<dbReference type="PANTHER" id="PTHR44591">
    <property type="entry name" value="STRESS RESPONSE REGULATOR PROTEIN 1"/>
    <property type="match status" value="1"/>
</dbReference>
<sequence>MAASKILVVDDSPVELQHLKGIVEEAGYQVVTASNGKEALEKAKSFHPDVILMDVVMDGVDGFEACRNITSDQSTANIPVFFVTSKNQKADRVWGELQGGKGMITKPYTSDQILQAINEA</sequence>
<accession>A0AAW7X5A9</accession>
<feature type="modified residue" description="4-aspartylphosphate" evidence="2">
    <location>
        <position position="54"/>
    </location>
</feature>
<dbReference type="InterPro" id="IPR011006">
    <property type="entry name" value="CheY-like_superfamily"/>
</dbReference>
<keyword evidence="1 2" id="KW-0597">Phosphoprotein</keyword>
<evidence type="ECO:0000313" key="4">
    <source>
        <dbReference type="EMBL" id="MDO6422093.1"/>
    </source>
</evidence>
<dbReference type="SUPFAM" id="SSF52172">
    <property type="entry name" value="CheY-like"/>
    <property type="match status" value="1"/>
</dbReference>
<gene>
    <name evidence="4" type="ORF">Q4521_06385</name>
</gene>
<evidence type="ECO:0000259" key="3">
    <source>
        <dbReference type="PROSITE" id="PS50110"/>
    </source>
</evidence>
<dbReference type="GeneID" id="98612218"/>
<organism evidence="4 5">
    <name type="scientific">Saccharophagus degradans</name>
    <dbReference type="NCBI Taxonomy" id="86304"/>
    <lineage>
        <taxon>Bacteria</taxon>
        <taxon>Pseudomonadati</taxon>
        <taxon>Pseudomonadota</taxon>
        <taxon>Gammaproteobacteria</taxon>
        <taxon>Cellvibrionales</taxon>
        <taxon>Cellvibrionaceae</taxon>
        <taxon>Saccharophagus</taxon>
    </lineage>
</organism>
<dbReference type="Gene3D" id="3.40.50.2300">
    <property type="match status" value="1"/>
</dbReference>
<dbReference type="Proteomes" id="UP001169760">
    <property type="component" value="Unassembled WGS sequence"/>
</dbReference>
<dbReference type="AlphaFoldDB" id="A0AAW7X5A9"/>
<dbReference type="PANTHER" id="PTHR44591:SF20">
    <property type="entry name" value="PROTEIN PILH"/>
    <property type="match status" value="1"/>
</dbReference>
<feature type="domain" description="Response regulatory" evidence="3">
    <location>
        <begin position="5"/>
        <end position="120"/>
    </location>
</feature>
<dbReference type="PROSITE" id="PS50110">
    <property type="entry name" value="RESPONSE_REGULATORY"/>
    <property type="match status" value="1"/>
</dbReference>
<evidence type="ECO:0000256" key="1">
    <source>
        <dbReference type="ARBA" id="ARBA00022553"/>
    </source>
</evidence>
<proteinExistence type="predicted"/>
<dbReference type="GO" id="GO:0000160">
    <property type="term" value="P:phosphorelay signal transduction system"/>
    <property type="evidence" value="ECO:0007669"/>
    <property type="project" value="InterPro"/>
</dbReference>
<dbReference type="InterPro" id="IPR001789">
    <property type="entry name" value="Sig_transdc_resp-reg_receiver"/>
</dbReference>
<name>A0AAW7X5A9_9GAMM</name>
<evidence type="ECO:0000256" key="2">
    <source>
        <dbReference type="PROSITE-ProRule" id="PRU00169"/>
    </source>
</evidence>
<evidence type="ECO:0000313" key="5">
    <source>
        <dbReference type="Proteomes" id="UP001169760"/>
    </source>
</evidence>
<dbReference type="Pfam" id="PF00072">
    <property type="entry name" value="Response_reg"/>
    <property type="match status" value="1"/>
</dbReference>